<name>A0ABT9Z8T6_9BACI</name>
<dbReference type="EMBL" id="JAUSTZ010000030">
    <property type="protein sequence ID" value="MDQ0228676.1"/>
    <property type="molecule type" value="Genomic_DNA"/>
</dbReference>
<dbReference type="SUPFAM" id="SSF53850">
    <property type="entry name" value="Periplasmic binding protein-like II"/>
    <property type="match status" value="1"/>
</dbReference>
<evidence type="ECO:0000313" key="2">
    <source>
        <dbReference type="Proteomes" id="UP001232245"/>
    </source>
</evidence>
<dbReference type="Proteomes" id="UP001232245">
    <property type="component" value="Unassembled WGS sequence"/>
</dbReference>
<accession>A0ABT9Z8T6</accession>
<proteinExistence type="predicted"/>
<protein>
    <submittedName>
        <fullName evidence="1">Uncharacterized protein</fullName>
    </submittedName>
</protein>
<comment type="caution">
    <text evidence="1">The sequence shown here is derived from an EMBL/GenBank/DDBJ whole genome shotgun (WGS) entry which is preliminary data.</text>
</comment>
<dbReference type="Gene3D" id="3.40.190.10">
    <property type="entry name" value="Periplasmic binding protein-like II"/>
    <property type="match status" value="1"/>
</dbReference>
<gene>
    <name evidence="1" type="ORF">J2S02_005065</name>
</gene>
<evidence type="ECO:0000313" key="1">
    <source>
        <dbReference type="EMBL" id="MDQ0228676.1"/>
    </source>
</evidence>
<reference evidence="1 2" key="1">
    <citation type="submission" date="2023-07" db="EMBL/GenBank/DDBJ databases">
        <title>Genomic Encyclopedia of Type Strains, Phase IV (KMG-IV): sequencing the most valuable type-strain genomes for metagenomic binning, comparative biology and taxonomic classification.</title>
        <authorList>
            <person name="Goeker M."/>
        </authorList>
    </citation>
    <scope>NUCLEOTIDE SEQUENCE [LARGE SCALE GENOMIC DNA]</scope>
    <source>
        <strain evidence="1 2">DSM 17723</strain>
    </source>
</reference>
<organism evidence="1 2">
    <name type="scientific">Metabacillus niabensis</name>
    <dbReference type="NCBI Taxonomy" id="324854"/>
    <lineage>
        <taxon>Bacteria</taxon>
        <taxon>Bacillati</taxon>
        <taxon>Bacillota</taxon>
        <taxon>Bacilli</taxon>
        <taxon>Bacillales</taxon>
        <taxon>Bacillaceae</taxon>
        <taxon>Metabacillus</taxon>
    </lineage>
</organism>
<keyword evidence="2" id="KW-1185">Reference proteome</keyword>
<sequence length="83" mass="9391">MHLPAKDVWGVLMRKDSPLAHKPSIQPKDLIDKPLIISRQTTVDNELSGWFGQNVKNLNITGTYNLLYNAARMVEKTLDMPCV</sequence>